<dbReference type="PANTHER" id="PTHR13831">
    <property type="entry name" value="MEMBER OF THE HIR1 FAMILY OF WD-REPEAT PROTEINS"/>
    <property type="match status" value="1"/>
</dbReference>
<dbReference type="InterPro" id="IPR036322">
    <property type="entry name" value="WD40_repeat_dom_sf"/>
</dbReference>
<feature type="region of interest" description="Disordered" evidence="2">
    <location>
        <begin position="225"/>
        <end position="249"/>
    </location>
</feature>
<organism evidence="3 4">
    <name type="scientific">Dinothrombium tinctorium</name>
    <dbReference type="NCBI Taxonomy" id="1965070"/>
    <lineage>
        <taxon>Eukaryota</taxon>
        <taxon>Metazoa</taxon>
        <taxon>Ecdysozoa</taxon>
        <taxon>Arthropoda</taxon>
        <taxon>Chelicerata</taxon>
        <taxon>Arachnida</taxon>
        <taxon>Acari</taxon>
        <taxon>Acariformes</taxon>
        <taxon>Trombidiformes</taxon>
        <taxon>Prostigmata</taxon>
        <taxon>Anystina</taxon>
        <taxon>Parasitengona</taxon>
        <taxon>Trombidioidea</taxon>
        <taxon>Trombidiidae</taxon>
        <taxon>Dinothrombium</taxon>
    </lineage>
</organism>
<reference evidence="3 4" key="1">
    <citation type="journal article" date="2018" name="Gigascience">
        <title>Genomes of trombidid mites reveal novel predicted allergens and laterally-transferred genes associated with secondary metabolism.</title>
        <authorList>
            <person name="Dong X."/>
            <person name="Chaisiri K."/>
            <person name="Xia D."/>
            <person name="Armstrong S.D."/>
            <person name="Fang Y."/>
            <person name="Donnelly M.J."/>
            <person name="Kadowaki T."/>
            <person name="McGarry J.W."/>
            <person name="Darby A.C."/>
            <person name="Makepeace B.L."/>
        </authorList>
    </citation>
    <scope>NUCLEOTIDE SEQUENCE [LARGE SCALE GENOMIC DNA]</scope>
    <source>
        <strain evidence="3">UoL-WK</strain>
    </source>
</reference>
<feature type="non-terminal residue" evidence="3">
    <location>
        <position position="306"/>
    </location>
</feature>
<sequence>MHIYITQPFSIDNSVIVWNTSICWVPVGKYIASQSDDKTLKIWRTNDWKEEVSIIESFAGCGGTTHVLRLSWSPDGQYLVSAHTMNNRGSTSQIVERDGWKTQKDFVGHRKAEKFKKFCCVAISSRDRSISVWLTTLRRPLVVVHDLFNSLLDISWSHCEQKLVAHSWDGSVAFMEFEESEIGKLLTIEEKNLYLQKLYGKTLQSPSNRASLIKDAEILKAREEAQENNRNEKEEVNNNGSADSGLKMHICDSRSSTSSRLMKGPTDKQIETRMSDDRKRITPLYILLPTDDDGIPIPFNVQQTTF</sequence>
<proteinExistence type="predicted"/>
<dbReference type="OrthoDB" id="1741719at2759"/>
<dbReference type="InterPro" id="IPR001680">
    <property type="entry name" value="WD40_rpt"/>
</dbReference>
<dbReference type="SUPFAM" id="SSF50978">
    <property type="entry name" value="WD40 repeat-like"/>
    <property type="match status" value="1"/>
</dbReference>
<accession>A0A3S3NCA7</accession>
<dbReference type="PROSITE" id="PS50082">
    <property type="entry name" value="WD_REPEATS_2"/>
    <property type="match status" value="1"/>
</dbReference>
<dbReference type="PANTHER" id="PTHR13831:SF0">
    <property type="entry name" value="PROTEIN HIRA"/>
    <property type="match status" value="1"/>
</dbReference>
<evidence type="ECO:0000256" key="1">
    <source>
        <dbReference type="PROSITE-ProRule" id="PRU00221"/>
    </source>
</evidence>
<dbReference type="GO" id="GO:0005634">
    <property type="term" value="C:nucleus"/>
    <property type="evidence" value="ECO:0007669"/>
    <property type="project" value="InterPro"/>
</dbReference>
<dbReference type="GO" id="GO:0006338">
    <property type="term" value="P:chromatin remodeling"/>
    <property type="evidence" value="ECO:0007669"/>
    <property type="project" value="TreeGrafter"/>
</dbReference>
<dbReference type="GO" id="GO:0000417">
    <property type="term" value="C:HIR complex"/>
    <property type="evidence" value="ECO:0007669"/>
    <property type="project" value="TreeGrafter"/>
</dbReference>
<feature type="repeat" description="WD" evidence="1">
    <location>
        <begin position="20"/>
        <end position="53"/>
    </location>
</feature>
<dbReference type="GO" id="GO:0006351">
    <property type="term" value="P:DNA-templated transcription"/>
    <property type="evidence" value="ECO:0007669"/>
    <property type="project" value="InterPro"/>
</dbReference>
<dbReference type="InterPro" id="IPR015943">
    <property type="entry name" value="WD40/YVTN_repeat-like_dom_sf"/>
</dbReference>
<dbReference type="GO" id="GO:0000785">
    <property type="term" value="C:chromatin"/>
    <property type="evidence" value="ECO:0007669"/>
    <property type="project" value="TreeGrafter"/>
</dbReference>
<dbReference type="InterPro" id="IPR031120">
    <property type="entry name" value="HIR1-like"/>
</dbReference>
<keyword evidence="4" id="KW-1185">Reference proteome</keyword>
<keyword evidence="1" id="KW-0853">WD repeat</keyword>
<dbReference type="AlphaFoldDB" id="A0A3S3NCA7"/>
<dbReference type="GO" id="GO:0031491">
    <property type="term" value="F:nucleosome binding"/>
    <property type="evidence" value="ECO:0007669"/>
    <property type="project" value="TreeGrafter"/>
</dbReference>
<dbReference type="EMBL" id="NCKU01013207">
    <property type="protein sequence ID" value="RWR99883.1"/>
    <property type="molecule type" value="Genomic_DNA"/>
</dbReference>
<dbReference type="Proteomes" id="UP000285301">
    <property type="component" value="Unassembled WGS sequence"/>
</dbReference>
<gene>
    <name evidence="3" type="ORF">B4U79_15426</name>
</gene>
<comment type="caution">
    <text evidence="3">The sequence shown here is derived from an EMBL/GenBank/DDBJ whole genome shotgun (WGS) entry which is preliminary data.</text>
</comment>
<evidence type="ECO:0000256" key="2">
    <source>
        <dbReference type="SAM" id="MobiDB-lite"/>
    </source>
</evidence>
<protein>
    <submittedName>
        <fullName evidence="3">Protein HIRA-like protein</fullName>
    </submittedName>
</protein>
<feature type="compositionally biased region" description="Basic and acidic residues" evidence="2">
    <location>
        <begin position="225"/>
        <end position="236"/>
    </location>
</feature>
<evidence type="ECO:0000313" key="3">
    <source>
        <dbReference type="EMBL" id="RWR99883.1"/>
    </source>
</evidence>
<name>A0A3S3NCA7_9ACAR</name>
<dbReference type="STRING" id="1965070.A0A3S3NCA7"/>
<dbReference type="Pfam" id="PF00400">
    <property type="entry name" value="WD40"/>
    <property type="match status" value="2"/>
</dbReference>
<evidence type="ECO:0000313" key="4">
    <source>
        <dbReference type="Proteomes" id="UP000285301"/>
    </source>
</evidence>
<dbReference type="Gene3D" id="2.130.10.10">
    <property type="entry name" value="YVTN repeat-like/Quinoprotein amine dehydrogenase"/>
    <property type="match status" value="1"/>
</dbReference>